<dbReference type="RefSeq" id="WP_130411365.1">
    <property type="nucleotide sequence ID" value="NZ_SHKX01000010.1"/>
</dbReference>
<dbReference type="OrthoDB" id="8909581at2"/>
<organism evidence="2 3">
    <name type="scientific">Fluviicoccus keumensis</name>
    <dbReference type="NCBI Taxonomy" id="1435465"/>
    <lineage>
        <taxon>Bacteria</taxon>
        <taxon>Pseudomonadati</taxon>
        <taxon>Pseudomonadota</taxon>
        <taxon>Gammaproteobacteria</taxon>
        <taxon>Moraxellales</taxon>
        <taxon>Moraxellaceae</taxon>
        <taxon>Fluviicoccus</taxon>
    </lineage>
</organism>
<dbReference type="PANTHER" id="PTHR40257:SF1">
    <property type="entry name" value="DUF1330 DOMAIN-CONTAINING PROTEIN"/>
    <property type="match status" value="1"/>
</dbReference>
<sequence>MKTVNPSDTEIERFRRDADPRHPIIMVNLLRYRAQAMYEDGRPTVLSGRQAYQRYTRSVLPLLWETGGKLLWMGHVRTSFIAPDDEAWDEVALVWYPSRQAFLDMVTSAPYQEVMKHRTAALDDSRLIETRAVRIPKTLLNLARGAVRLKTLVRPRLR</sequence>
<accession>A0A4Q7ZDT0</accession>
<evidence type="ECO:0000259" key="1">
    <source>
        <dbReference type="Pfam" id="PF07045"/>
    </source>
</evidence>
<gene>
    <name evidence="2" type="ORF">EV700_1041</name>
</gene>
<evidence type="ECO:0000313" key="2">
    <source>
        <dbReference type="EMBL" id="RZU48069.1"/>
    </source>
</evidence>
<reference evidence="2 3" key="1">
    <citation type="submission" date="2019-02" db="EMBL/GenBank/DDBJ databases">
        <title>Genomic Encyclopedia of Type Strains, Phase IV (KMG-IV): sequencing the most valuable type-strain genomes for metagenomic binning, comparative biology and taxonomic classification.</title>
        <authorList>
            <person name="Goeker M."/>
        </authorList>
    </citation>
    <scope>NUCLEOTIDE SEQUENCE [LARGE SCALE GENOMIC DNA]</scope>
    <source>
        <strain evidence="2 3">DSM 105135</strain>
    </source>
</reference>
<dbReference type="Proteomes" id="UP000292423">
    <property type="component" value="Unassembled WGS sequence"/>
</dbReference>
<dbReference type="PANTHER" id="PTHR40257">
    <property type="match status" value="1"/>
</dbReference>
<evidence type="ECO:0000313" key="3">
    <source>
        <dbReference type="Proteomes" id="UP000292423"/>
    </source>
</evidence>
<proteinExistence type="predicted"/>
<comment type="caution">
    <text evidence="2">The sequence shown here is derived from an EMBL/GenBank/DDBJ whole genome shotgun (WGS) entry which is preliminary data.</text>
</comment>
<keyword evidence="3" id="KW-1185">Reference proteome</keyword>
<dbReference type="EMBL" id="SHKX01000010">
    <property type="protein sequence ID" value="RZU48069.1"/>
    <property type="molecule type" value="Genomic_DNA"/>
</dbReference>
<dbReference type="InterPro" id="IPR010753">
    <property type="entry name" value="DUF1330"/>
</dbReference>
<feature type="domain" description="DUF1330" evidence="1">
    <location>
        <begin position="49"/>
        <end position="123"/>
    </location>
</feature>
<dbReference type="SUPFAM" id="SSF54909">
    <property type="entry name" value="Dimeric alpha+beta barrel"/>
    <property type="match status" value="1"/>
</dbReference>
<protein>
    <submittedName>
        <fullName evidence="2">Uncharacterized protein (DUF1330 family)</fullName>
    </submittedName>
</protein>
<dbReference type="Gene3D" id="3.30.70.100">
    <property type="match status" value="1"/>
</dbReference>
<name>A0A4Q7ZDT0_9GAMM</name>
<dbReference type="InterPro" id="IPR011008">
    <property type="entry name" value="Dimeric_a/b-barrel"/>
</dbReference>
<dbReference type="Pfam" id="PF07045">
    <property type="entry name" value="DUF1330"/>
    <property type="match status" value="1"/>
</dbReference>
<dbReference type="AlphaFoldDB" id="A0A4Q7ZDT0"/>